<evidence type="ECO:0000256" key="10">
    <source>
        <dbReference type="ARBA" id="ARBA00031367"/>
    </source>
</evidence>
<evidence type="ECO:0000313" key="13">
    <source>
        <dbReference type="EMBL" id="CCO10542.2"/>
    </source>
</evidence>
<dbReference type="HOGENOM" id="CLU_061176_1_0_9"/>
<keyword evidence="7" id="KW-0520">NAD</keyword>
<organism evidence="13 14">
    <name type="scientific">Carnobacterium maltaromaticum LMA28</name>
    <dbReference type="NCBI Taxonomy" id="1234679"/>
    <lineage>
        <taxon>Bacteria</taxon>
        <taxon>Bacillati</taxon>
        <taxon>Bacillota</taxon>
        <taxon>Bacilli</taxon>
        <taxon>Lactobacillales</taxon>
        <taxon>Carnobacteriaceae</taxon>
        <taxon>Carnobacterium</taxon>
    </lineage>
</organism>
<dbReference type="EMBL" id="HE999757">
    <property type="protein sequence ID" value="CCO10542.2"/>
    <property type="molecule type" value="Genomic_DNA"/>
</dbReference>
<dbReference type="InterPro" id="IPR001509">
    <property type="entry name" value="Epimerase_deHydtase"/>
</dbReference>
<keyword evidence="8" id="KW-0299">Galactose metabolism</keyword>
<protein>
    <recommendedName>
        <fullName evidence="6">UDP-glucose 4-epimerase</fullName>
        <ecNumber evidence="5">5.1.3.2</ecNumber>
    </recommendedName>
    <alternativeName>
        <fullName evidence="11">Galactowaldenase</fullName>
    </alternativeName>
    <alternativeName>
        <fullName evidence="10">UDP-galactose 4-epimerase</fullName>
    </alternativeName>
</protein>
<dbReference type="GO" id="GO:0006012">
    <property type="term" value="P:galactose metabolic process"/>
    <property type="evidence" value="ECO:0007669"/>
    <property type="project" value="UniProtKB-KW"/>
</dbReference>
<comment type="cofactor">
    <cofactor evidence="2">
        <name>NAD(+)</name>
        <dbReference type="ChEBI" id="CHEBI:57540"/>
    </cofactor>
</comment>
<evidence type="ECO:0000256" key="6">
    <source>
        <dbReference type="ARBA" id="ARBA00018569"/>
    </source>
</evidence>
<keyword evidence="14" id="KW-1185">Reference proteome</keyword>
<dbReference type="SUPFAM" id="SSF51735">
    <property type="entry name" value="NAD(P)-binding Rossmann-fold domains"/>
    <property type="match status" value="1"/>
</dbReference>
<dbReference type="Proteomes" id="UP000000212">
    <property type="component" value="Chromosome"/>
</dbReference>
<evidence type="ECO:0000256" key="9">
    <source>
        <dbReference type="ARBA" id="ARBA00023235"/>
    </source>
</evidence>
<feature type="domain" description="NAD-dependent epimerase/dehydratase" evidence="12">
    <location>
        <begin position="6"/>
        <end position="209"/>
    </location>
</feature>
<evidence type="ECO:0000256" key="11">
    <source>
        <dbReference type="ARBA" id="ARBA00033067"/>
    </source>
</evidence>
<dbReference type="PANTHER" id="PTHR43725:SF47">
    <property type="entry name" value="UDP-GLUCOSE 4-EPIMERASE"/>
    <property type="match status" value="1"/>
</dbReference>
<dbReference type="Gene3D" id="3.40.50.720">
    <property type="entry name" value="NAD(P)-binding Rossmann-like Domain"/>
    <property type="match status" value="1"/>
</dbReference>
<reference evidence="14" key="1">
    <citation type="journal article" date="2013" name="Genome Announc.">
        <title>Complete Chromosome Sequence of Carnobacterium maltaromaticum LMA 28.</title>
        <authorList>
            <person name="Cailliez-Grimal C."/>
            <person name="Chaillou S."/>
            <person name="Anba-Mondoloni J."/>
            <person name="Loux V."/>
            <person name="Afzal M.I."/>
            <person name="Rahman A."/>
            <person name="Kergourlay G."/>
            <person name="Champomier-Verges M.C."/>
            <person name="Zagorec M."/>
            <person name="Dalgaard P."/>
            <person name="Leisner J.J."/>
            <person name="Prevost H."/>
            <person name="Revol-Junelles A.M."/>
            <person name="Borges F."/>
        </authorList>
    </citation>
    <scope>NUCLEOTIDE SEQUENCE</scope>
    <source>
        <strain evidence="14">LMA28</strain>
    </source>
</reference>
<evidence type="ECO:0000256" key="1">
    <source>
        <dbReference type="ARBA" id="ARBA00000083"/>
    </source>
</evidence>
<dbReference type="InterPro" id="IPR036291">
    <property type="entry name" value="NAD(P)-bd_dom_sf"/>
</dbReference>
<dbReference type="Pfam" id="PF01370">
    <property type="entry name" value="Epimerase"/>
    <property type="match status" value="1"/>
</dbReference>
<keyword evidence="8" id="KW-0119">Carbohydrate metabolism</keyword>
<comment type="similarity">
    <text evidence="4">Belongs to the NAD(P)-dependent epimerase/dehydratase family.</text>
</comment>
<dbReference type="GO" id="GO:0003978">
    <property type="term" value="F:UDP-glucose 4-epimerase activity"/>
    <property type="evidence" value="ECO:0007669"/>
    <property type="project" value="UniProtKB-EC"/>
</dbReference>
<evidence type="ECO:0000256" key="4">
    <source>
        <dbReference type="ARBA" id="ARBA00007637"/>
    </source>
</evidence>
<name>K8E2X3_CARML</name>
<evidence type="ECO:0000313" key="14">
    <source>
        <dbReference type="Proteomes" id="UP000000212"/>
    </source>
</evidence>
<gene>
    <name evidence="13" type="ORF">BN424_1100</name>
</gene>
<sequence length="297" mass="34055">MTMKKILVFGGNRFFGQKTVQALIQKGYLVTIANRGLRSDDFGDNVNRIKVDRTDPMSSGWQEISQSYWDVVIDNICYTKEEAQIAIDYLTGKVGQYIFTSSLSVYEGEQIGFSETDFRPDTFIIDPASELNYSEGKRQAEATFVAASDFPVAILRIPIVLDDDDYTERLHYYIRKIRNEETILVRDLSAQMSFIKGSEVAKVMLWLIDINFKGIINASSKEIISMNNLMNWIEEVVKVEPLVIESDQDENQSPFSVEKDWYLDCQKMSELGYPLPDLSSWLVPLIRRLNEKMAMNA</sequence>
<evidence type="ECO:0000256" key="3">
    <source>
        <dbReference type="ARBA" id="ARBA00004947"/>
    </source>
</evidence>
<evidence type="ECO:0000256" key="5">
    <source>
        <dbReference type="ARBA" id="ARBA00013189"/>
    </source>
</evidence>
<dbReference type="AlphaFoldDB" id="K8E2X3"/>
<comment type="catalytic activity">
    <reaction evidence="1">
        <text>UDP-alpha-D-glucose = UDP-alpha-D-galactose</text>
        <dbReference type="Rhea" id="RHEA:22168"/>
        <dbReference type="ChEBI" id="CHEBI:58885"/>
        <dbReference type="ChEBI" id="CHEBI:66914"/>
        <dbReference type="EC" id="5.1.3.2"/>
    </reaction>
</comment>
<dbReference type="EC" id="5.1.3.2" evidence="5"/>
<evidence type="ECO:0000256" key="7">
    <source>
        <dbReference type="ARBA" id="ARBA00023027"/>
    </source>
</evidence>
<dbReference type="KEGG" id="cml:BN424_1100"/>
<comment type="pathway">
    <text evidence="3">Carbohydrate metabolism; galactose metabolism.</text>
</comment>
<dbReference type="GO" id="GO:0005829">
    <property type="term" value="C:cytosol"/>
    <property type="evidence" value="ECO:0007669"/>
    <property type="project" value="TreeGrafter"/>
</dbReference>
<keyword evidence="9" id="KW-0413">Isomerase</keyword>
<accession>K8E2X3</accession>
<evidence type="ECO:0000259" key="12">
    <source>
        <dbReference type="Pfam" id="PF01370"/>
    </source>
</evidence>
<dbReference type="PANTHER" id="PTHR43725">
    <property type="entry name" value="UDP-GLUCOSE 4-EPIMERASE"/>
    <property type="match status" value="1"/>
</dbReference>
<evidence type="ECO:0000256" key="8">
    <source>
        <dbReference type="ARBA" id="ARBA00023144"/>
    </source>
</evidence>
<proteinExistence type="inferred from homology"/>
<dbReference type="eggNOG" id="COG0451">
    <property type="taxonomic scope" value="Bacteria"/>
</dbReference>
<evidence type="ECO:0000256" key="2">
    <source>
        <dbReference type="ARBA" id="ARBA00001911"/>
    </source>
</evidence>
<dbReference type="STRING" id="1234679.BN424_1100"/>